<dbReference type="InterPro" id="IPR036875">
    <property type="entry name" value="Znf_CCHC_sf"/>
</dbReference>
<evidence type="ECO:0000313" key="8">
    <source>
        <dbReference type="Proteomes" id="UP001497516"/>
    </source>
</evidence>
<accession>A0AAV2G5J5</accession>
<name>A0AAV2G5J5_9ROSI</name>
<dbReference type="SMART" id="SM00575">
    <property type="entry name" value="ZnF_PMZ"/>
    <property type="match status" value="1"/>
</dbReference>
<dbReference type="Pfam" id="PF04434">
    <property type="entry name" value="SWIM"/>
    <property type="match status" value="1"/>
</dbReference>
<evidence type="ECO:0000259" key="6">
    <source>
        <dbReference type="PROSITE" id="PS50966"/>
    </source>
</evidence>
<keyword evidence="3" id="KW-0862">Zinc</keyword>
<keyword evidence="8" id="KW-1185">Reference proteome</keyword>
<reference evidence="7 8" key="1">
    <citation type="submission" date="2024-04" db="EMBL/GenBank/DDBJ databases">
        <authorList>
            <person name="Fracassetti M."/>
        </authorList>
    </citation>
    <scope>NUCLEOTIDE SEQUENCE [LARGE SCALE GENOMIC DNA]</scope>
</reference>
<dbReference type="GO" id="GO:0008270">
    <property type="term" value="F:zinc ion binding"/>
    <property type="evidence" value="ECO:0007669"/>
    <property type="project" value="UniProtKB-KW"/>
</dbReference>
<feature type="region of interest" description="Disordered" evidence="5">
    <location>
        <begin position="214"/>
        <end position="280"/>
    </location>
</feature>
<dbReference type="EMBL" id="OZ034821">
    <property type="protein sequence ID" value="CAL1405796.1"/>
    <property type="molecule type" value="Genomic_DNA"/>
</dbReference>
<proteinExistence type="predicted"/>
<dbReference type="Proteomes" id="UP001497516">
    <property type="component" value="Chromosome 8"/>
</dbReference>
<dbReference type="AlphaFoldDB" id="A0AAV2G5J5"/>
<evidence type="ECO:0000256" key="2">
    <source>
        <dbReference type="ARBA" id="ARBA00022771"/>
    </source>
</evidence>
<sequence>MQKLRELCPEGAQWCTGHDLSMWTFHKDGGTRWGIATTNSGESINSVYKAVRALPISAIVEMTFWKTNAWFVNRLHWARTNEAQGKVHAYKVMEVMENDNGKSSRHSVTVMNRANGEYSVTTGHREDGRRGGHRHEVVVNFRTKVGECSCQKYQGRGWPCSHAMAVIKNRSKDPRHFVSPFFNIDSLKNTYGRSFRALPDEVYWPMYEGKLIIPPFGQRREPGRPRKKRIPNEMDQSGRPPRGPRRCSICKVPGHDKRRCPGPIGPQNPDPDVSESANAT</sequence>
<evidence type="ECO:0000313" key="7">
    <source>
        <dbReference type="EMBL" id="CAL1405796.1"/>
    </source>
</evidence>
<evidence type="ECO:0000256" key="4">
    <source>
        <dbReference type="PROSITE-ProRule" id="PRU00325"/>
    </source>
</evidence>
<dbReference type="PROSITE" id="PS50966">
    <property type="entry name" value="ZF_SWIM"/>
    <property type="match status" value="1"/>
</dbReference>
<evidence type="ECO:0000256" key="1">
    <source>
        <dbReference type="ARBA" id="ARBA00022723"/>
    </source>
</evidence>
<dbReference type="InterPro" id="IPR007527">
    <property type="entry name" value="Znf_SWIM"/>
</dbReference>
<evidence type="ECO:0000256" key="3">
    <source>
        <dbReference type="ARBA" id="ARBA00022833"/>
    </source>
</evidence>
<keyword evidence="2 4" id="KW-0863">Zinc-finger</keyword>
<dbReference type="InterPro" id="IPR006564">
    <property type="entry name" value="Znf_PMZ"/>
</dbReference>
<dbReference type="SUPFAM" id="SSF57756">
    <property type="entry name" value="Retrovirus zinc finger-like domains"/>
    <property type="match status" value="1"/>
</dbReference>
<gene>
    <name evidence="7" type="ORF">LTRI10_LOCUS45564</name>
</gene>
<evidence type="ECO:0000256" key="5">
    <source>
        <dbReference type="SAM" id="MobiDB-lite"/>
    </source>
</evidence>
<organism evidence="7 8">
    <name type="scientific">Linum trigynum</name>
    <dbReference type="NCBI Taxonomy" id="586398"/>
    <lineage>
        <taxon>Eukaryota</taxon>
        <taxon>Viridiplantae</taxon>
        <taxon>Streptophyta</taxon>
        <taxon>Embryophyta</taxon>
        <taxon>Tracheophyta</taxon>
        <taxon>Spermatophyta</taxon>
        <taxon>Magnoliopsida</taxon>
        <taxon>eudicotyledons</taxon>
        <taxon>Gunneridae</taxon>
        <taxon>Pentapetalae</taxon>
        <taxon>rosids</taxon>
        <taxon>fabids</taxon>
        <taxon>Malpighiales</taxon>
        <taxon>Linaceae</taxon>
        <taxon>Linum</taxon>
    </lineage>
</organism>
<keyword evidence="1" id="KW-0479">Metal-binding</keyword>
<protein>
    <recommendedName>
        <fullName evidence="6">SWIM-type domain-containing protein</fullName>
    </recommendedName>
</protein>
<dbReference type="GO" id="GO:0003676">
    <property type="term" value="F:nucleic acid binding"/>
    <property type="evidence" value="ECO:0007669"/>
    <property type="project" value="InterPro"/>
</dbReference>
<feature type="domain" description="SWIM-type" evidence="6">
    <location>
        <begin position="135"/>
        <end position="171"/>
    </location>
</feature>